<feature type="region of interest" description="Disordered" evidence="1">
    <location>
        <begin position="25"/>
        <end position="61"/>
    </location>
</feature>
<evidence type="ECO:0000256" key="1">
    <source>
        <dbReference type="SAM" id="MobiDB-lite"/>
    </source>
</evidence>
<gene>
    <name evidence="2" type="ORF">C1706_06890</name>
</gene>
<feature type="compositionally biased region" description="Polar residues" evidence="1">
    <location>
        <begin position="25"/>
        <end position="39"/>
    </location>
</feature>
<comment type="caution">
    <text evidence="2">The sequence shown here is derived from an EMBL/GenBank/DDBJ whole genome shotgun (WGS) entry which is preliminary data.</text>
</comment>
<dbReference type="AlphaFoldDB" id="A0A4Q2EG93"/>
<dbReference type="Proteomes" id="UP000290624">
    <property type="component" value="Unassembled WGS sequence"/>
</dbReference>
<sequence>MAAGAALLLVGCTAVPVGLPISPTPTATVASGRPSTIPATESAGAQPPPAEQTQPTFGCESVPEPARKAAIKVADSRGFAASGRAVMVRGGVTSQGLPWRVIALAGSARKGHEASATNTVLWWGPAGGKPEVQQGHARGLFGWLIPGWTGDATAGFSVPWGAQGQAAALACLGR</sequence>
<proteinExistence type="predicted"/>
<protein>
    <submittedName>
        <fullName evidence="2">Uncharacterized protein</fullName>
    </submittedName>
</protein>
<evidence type="ECO:0000313" key="2">
    <source>
        <dbReference type="EMBL" id="RXW32279.1"/>
    </source>
</evidence>
<evidence type="ECO:0000313" key="3">
    <source>
        <dbReference type="Proteomes" id="UP000290624"/>
    </source>
</evidence>
<dbReference type="EMBL" id="PPCV01000004">
    <property type="protein sequence ID" value="RXW32279.1"/>
    <property type="molecule type" value="Genomic_DNA"/>
</dbReference>
<reference evidence="2 3" key="1">
    <citation type="submission" date="2018-01" db="EMBL/GenBank/DDBJ databases">
        <title>Lactibacter flavus gen. nov., sp. nov., a novel bacterium of the family Propionibacteriaceae isolated from raw milk and dairy products.</title>
        <authorList>
            <person name="Wenning M."/>
            <person name="Breitenwieser F."/>
            <person name="Huptas C."/>
            <person name="von Neubeck M."/>
            <person name="Busse H.-J."/>
            <person name="Scherer S."/>
        </authorList>
    </citation>
    <scope>NUCLEOTIDE SEQUENCE [LARGE SCALE GENOMIC DNA]</scope>
    <source>
        <strain evidence="2 3">VG341</strain>
    </source>
</reference>
<keyword evidence="3" id="KW-1185">Reference proteome</keyword>
<name>A0A4Q2EG93_9ACTN</name>
<accession>A0A4Q2EG93</accession>
<organism evidence="2 3">
    <name type="scientific">Propioniciclava flava</name>
    <dbReference type="NCBI Taxonomy" id="2072026"/>
    <lineage>
        <taxon>Bacteria</taxon>
        <taxon>Bacillati</taxon>
        <taxon>Actinomycetota</taxon>
        <taxon>Actinomycetes</taxon>
        <taxon>Propionibacteriales</taxon>
        <taxon>Propionibacteriaceae</taxon>
        <taxon>Propioniciclava</taxon>
    </lineage>
</organism>